<dbReference type="InParanoid" id="A0A1S4K783"/>
<keyword evidence="17" id="KW-1185">Reference proteome</keyword>
<dbReference type="VEuPathDB" id="VectorBase:CQUJHB010587"/>
<evidence type="ECO:0000256" key="15">
    <source>
        <dbReference type="RuleBase" id="RU000461"/>
    </source>
</evidence>
<dbReference type="GO" id="GO:0005789">
    <property type="term" value="C:endoplasmic reticulum membrane"/>
    <property type="evidence" value="ECO:0007669"/>
    <property type="project" value="UniProtKB-SubCell"/>
</dbReference>
<dbReference type="CDD" id="cd11057">
    <property type="entry name" value="CYP313-like"/>
    <property type="match status" value="1"/>
</dbReference>
<keyword evidence="7 14" id="KW-0479">Metal-binding</keyword>
<evidence type="ECO:0000256" key="11">
    <source>
        <dbReference type="ARBA" id="ARBA00023004"/>
    </source>
</evidence>
<comment type="cofactor">
    <cofactor evidence="1 14">
        <name>heme</name>
        <dbReference type="ChEBI" id="CHEBI:30413"/>
    </cofactor>
</comment>
<comment type="function">
    <text evidence="2">May be involved in the metabolism of insect hormones and in the breakdown of synthetic insecticides.</text>
</comment>
<sequence length="510" mass="59509">MFKILLAIAGFFLLVWYYLFRRSRRRMYELAAKIPGPLDWPLIGAIHIGVGRGPTEIFNYLFQYMHTLRSPIRAWFGHLLVILIDEPEHLAVILNSQDCLKKSYVYRFVGFEKGLFNAPPELWRVLRKQLNTSFSNAATKSFVPVFNEKSDNLVSNLRHHVGRGQFDFLAIAGEYSLSTSSVNALGLDLDNDQSDYKKRYLENGEKMFTLKFTRIYKAWLHPQSIYKWTASYREEIRRLKFFQNMSRNIFETRKRMRLTNPESFSAAERDEDNVRRPQLFIERLEKMYFESKTTDDEGVIENLDTFLFASNDTTASLVSTTLLLLAMYQDVQERLFQEIRDTLPNDFIEYEDLAKLTYLDMVLKETMRLIPVVAVVARENEKEIQIGEYTIPANTQIVVPIIKVHRDKNIWGERADEFDPENFSPENCAKRHPYAFIPFSGGIRNCVGIKYAYVSLKIALIKLIKSYKFSTTLKLCDLEYHASMVMRVVNGYLVSIEQRVESSHQPTVDQ</sequence>
<dbReference type="PRINTS" id="PR00385">
    <property type="entry name" value="P450"/>
</dbReference>
<evidence type="ECO:0000256" key="6">
    <source>
        <dbReference type="ARBA" id="ARBA00022617"/>
    </source>
</evidence>
<keyword evidence="10 15" id="KW-0560">Oxidoreductase</keyword>
<dbReference type="InterPro" id="IPR001128">
    <property type="entry name" value="Cyt_P450"/>
</dbReference>
<keyword evidence="13" id="KW-0472">Membrane</keyword>
<dbReference type="SUPFAM" id="SSF48264">
    <property type="entry name" value="Cytochrome P450"/>
    <property type="match status" value="1"/>
</dbReference>
<evidence type="ECO:0000256" key="12">
    <source>
        <dbReference type="ARBA" id="ARBA00023033"/>
    </source>
</evidence>
<reference evidence="16" key="1">
    <citation type="submission" date="2020-05" db="UniProtKB">
        <authorList>
            <consortium name="EnsemblMetazoa"/>
        </authorList>
    </citation>
    <scope>IDENTIFICATION</scope>
    <source>
        <strain evidence="16">JHB</strain>
    </source>
</reference>
<evidence type="ECO:0000256" key="9">
    <source>
        <dbReference type="ARBA" id="ARBA00022848"/>
    </source>
</evidence>
<evidence type="ECO:0000256" key="10">
    <source>
        <dbReference type="ARBA" id="ARBA00023002"/>
    </source>
</evidence>
<evidence type="ECO:0000256" key="13">
    <source>
        <dbReference type="ARBA" id="ARBA00023136"/>
    </source>
</evidence>
<evidence type="ECO:0000256" key="5">
    <source>
        <dbReference type="ARBA" id="ARBA00010617"/>
    </source>
</evidence>
<dbReference type="GO" id="GO:0004497">
    <property type="term" value="F:monooxygenase activity"/>
    <property type="evidence" value="ECO:0007669"/>
    <property type="project" value="UniProtKB-KW"/>
</dbReference>
<organism evidence="16 17">
    <name type="scientific">Culex quinquefasciatus</name>
    <name type="common">Southern house mosquito</name>
    <name type="synonym">Culex pungens</name>
    <dbReference type="NCBI Taxonomy" id="7176"/>
    <lineage>
        <taxon>Eukaryota</taxon>
        <taxon>Metazoa</taxon>
        <taxon>Ecdysozoa</taxon>
        <taxon>Arthropoda</taxon>
        <taxon>Hexapoda</taxon>
        <taxon>Insecta</taxon>
        <taxon>Pterygota</taxon>
        <taxon>Neoptera</taxon>
        <taxon>Endopterygota</taxon>
        <taxon>Diptera</taxon>
        <taxon>Nematocera</taxon>
        <taxon>Culicoidea</taxon>
        <taxon>Culicidae</taxon>
        <taxon>Culicinae</taxon>
        <taxon>Culicini</taxon>
        <taxon>Culex</taxon>
        <taxon>Culex</taxon>
    </lineage>
</organism>
<evidence type="ECO:0000256" key="8">
    <source>
        <dbReference type="ARBA" id="ARBA00022824"/>
    </source>
</evidence>
<keyword evidence="8" id="KW-0256">Endoplasmic reticulum</keyword>
<evidence type="ECO:0000313" key="16">
    <source>
        <dbReference type="EnsemblMetazoa" id="CPIJ015961-PA"/>
    </source>
</evidence>
<dbReference type="Pfam" id="PF00067">
    <property type="entry name" value="p450"/>
    <property type="match status" value="1"/>
</dbReference>
<dbReference type="OrthoDB" id="1470350at2759"/>
<dbReference type="PROSITE" id="PS00086">
    <property type="entry name" value="CYTOCHROME_P450"/>
    <property type="match status" value="1"/>
</dbReference>
<dbReference type="InterPro" id="IPR050196">
    <property type="entry name" value="Cytochrome_P450_Monoox"/>
</dbReference>
<evidence type="ECO:0000256" key="7">
    <source>
        <dbReference type="ARBA" id="ARBA00022723"/>
    </source>
</evidence>
<keyword evidence="9" id="KW-0492">Microsome</keyword>
<evidence type="ECO:0000313" key="17">
    <source>
        <dbReference type="Proteomes" id="UP000002320"/>
    </source>
</evidence>
<comment type="similarity">
    <text evidence="5 15">Belongs to the cytochrome P450 family.</text>
</comment>
<dbReference type="PRINTS" id="PR00463">
    <property type="entry name" value="EP450I"/>
</dbReference>
<evidence type="ECO:0000256" key="2">
    <source>
        <dbReference type="ARBA" id="ARBA00003690"/>
    </source>
</evidence>
<dbReference type="VEuPathDB" id="VectorBase:CPIJ015961"/>
<dbReference type="InterPro" id="IPR036396">
    <property type="entry name" value="Cyt_P450_sf"/>
</dbReference>
<proteinExistence type="inferred from homology"/>
<evidence type="ECO:0000256" key="1">
    <source>
        <dbReference type="ARBA" id="ARBA00001971"/>
    </source>
</evidence>
<dbReference type="GO" id="GO:0005506">
    <property type="term" value="F:iron ion binding"/>
    <property type="evidence" value="ECO:0007669"/>
    <property type="project" value="InterPro"/>
</dbReference>
<comment type="subcellular location">
    <subcellularLocation>
        <location evidence="4">Endoplasmic reticulum membrane</location>
        <topology evidence="4">Peripheral membrane protein</topology>
    </subcellularLocation>
    <subcellularLocation>
        <location evidence="3">Microsome membrane</location>
        <topology evidence="3">Peripheral membrane protein</topology>
    </subcellularLocation>
</comment>
<keyword evidence="12 15" id="KW-0503">Monooxygenase</keyword>
<dbReference type="PANTHER" id="PTHR24291">
    <property type="entry name" value="CYTOCHROME P450 FAMILY 4"/>
    <property type="match status" value="1"/>
</dbReference>
<name>A0A1S4K783_CULQU</name>
<dbReference type="GO" id="GO:0016705">
    <property type="term" value="F:oxidoreductase activity, acting on paired donors, with incorporation or reduction of molecular oxygen"/>
    <property type="evidence" value="ECO:0007669"/>
    <property type="project" value="InterPro"/>
</dbReference>
<dbReference type="Gene3D" id="1.10.630.10">
    <property type="entry name" value="Cytochrome P450"/>
    <property type="match status" value="1"/>
</dbReference>
<evidence type="ECO:0000256" key="14">
    <source>
        <dbReference type="PIRSR" id="PIRSR602401-1"/>
    </source>
</evidence>
<keyword evidence="6 14" id="KW-0349">Heme</keyword>
<dbReference type="PANTHER" id="PTHR24291:SF189">
    <property type="entry name" value="CYTOCHROME P450 4C3-RELATED"/>
    <property type="match status" value="1"/>
</dbReference>
<dbReference type="InterPro" id="IPR002401">
    <property type="entry name" value="Cyt_P450_E_grp-I"/>
</dbReference>
<evidence type="ECO:0000256" key="3">
    <source>
        <dbReference type="ARBA" id="ARBA00004174"/>
    </source>
</evidence>
<dbReference type="AlphaFoldDB" id="A0A1S4K783"/>
<dbReference type="GO" id="GO:0020037">
    <property type="term" value="F:heme binding"/>
    <property type="evidence" value="ECO:0007669"/>
    <property type="project" value="InterPro"/>
</dbReference>
<accession>A0A1S4K783</accession>
<dbReference type="InterPro" id="IPR017972">
    <property type="entry name" value="Cyt_P450_CS"/>
</dbReference>
<dbReference type="FunCoup" id="A0A1S4K783">
    <property type="interactions" value="73"/>
</dbReference>
<feature type="binding site" description="axial binding residue" evidence="14">
    <location>
        <position position="446"/>
    </location>
    <ligand>
        <name>heme</name>
        <dbReference type="ChEBI" id="CHEBI:30413"/>
    </ligand>
    <ligandPart>
        <name>Fe</name>
        <dbReference type="ChEBI" id="CHEBI:18248"/>
    </ligandPart>
</feature>
<dbReference type="Proteomes" id="UP000002320">
    <property type="component" value="Unassembled WGS sequence"/>
</dbReference>
<evidence type="ECO:0000256" key="4">
    <source>
        <dbReference type="ARBA" id="ARBA00004406"/>
    </source>
</evidence>
<dbReference type="EnsemblMetazoa" id="CPIJ015961-RA">
    <property type="protein sequence ID" value="CPIJ015961-PA"/>
    <property type="gene ID" value="CPIJ015961"/>
</dbReference>
<protein>
    <submittedName>
        <fullName evidence="16">Uncharacterized protein</fullName>
    </submittedName>
</protein>
<keyword evidence="11 14" id="KW-0408">Iron</keyword>